<dbReference type="Proteomes" id="UP000276834">
    <property type="component" value="Unassembled WGS sequence"/>
</dbReference>
<dbReference type="AlphaFoldDB" id="A0A3L8S0Y9"/>
<evidence type="ECO:0000313" key="2">
    <source>
        <dbReference type="Proteomes" id="UP000276834"/>
    </source>
</evidence>
<name>A0A3L8S0Y9_CHLGU</name>
<dbReference type="EMBL" id="QUSF01000091">
    <property type="protein sequence ID" value="RLV93460.1"/>
    <property type="molecule type" value="Genomic_DNA"/>
</dbReference>
<keyword evidence="2" id="KW-1185">Reference proteome</keyword>
<sequence>MEDQWKVFEDKGKAGKMRTGCKQSSTKQGILTIHLGVSSKPGGLKALCTAHANLEFSVEFSKSRFVRVPETCAKPEIY</sequence>
<reference evidence="1 2" key="1">
    <citation type="journal article" date="2018" name="Proc. R. Soc. B">
        <title>A non-coding region near Follistatin controls head colour polymorphism in the Gouldian finch.</title>
        <authorList>
            <person name="Toomey M.B."/>
            <person name="Marques C.I."/>
            <person name="Andrade P."/>
            <person name="Araujo P.M."/>
            <person name="Sabatino S."/>
            <person name="Gazda M.A."/>
            <person name="Afonso S."/>
            <person name="Lopes R.J."/>
            <person name="Corbo J.C."/>
            <person name="Carneiro M."/>
        </authorList>
    </citation>
    <scope>NUCLEOTIDE SEQUENCE [LARGE SCALE GENOMIC DNA]</scope>
    <source>
        <strain evidence="1">Red01</strain>
        <tissue evidence="1">Muscle</tissue>
    </source>
</reference>
<gene>
    <name evidence="1" type="ORF">DV515_00013440</name>
</gene>
<proteinExistence type="predicted"/>
<organism evidence="1 2">
    <name type="scientific">Chloebia gouldiae</name>
    <name type="common">Gouldian finch</name>
    <name type="synonym">Erythrura gouldiae</name>
    <dbReference type="NCBI Taxonomy" id="44316"/>
    <lineage>
        <taxon>Eukaryota</taxon>
        <taxon>Metazoa</taxon>
        <taxon>Chordata</taxon>
        <taxon>Craniata</taxon>
        <taxon>Vertebrata</taxon>
        <taxon>Euteleostomi</taxon>
        <taxon>Archelosauria</taxon>
        <taxon>Archosauria</taxon>
        <taxon>Dinosauria</taxon>
        <taxon>Saurischia</taxon>
        <taxon>Theropoda</taxon>
        <taxon>Coelurosauria</taxon>
        <taxon>Aves</taxon>
        <taxon>Neognathae</taxon>
        <taxon>Neoaves</taxon>
        <taxon>Telluraves</taxon>
        <taxon>Australaves</taxon>
        <taxon>Passeriformes</taxon>
        <taxon>Passeroidea</taxon>
        <taxon>Passeridae</taxon>
        <taxon>Chloebia</taxon>
    </lineage>
</organism>
<accession>A0A3L8S0Y9</accession>
<evidence type="ECO:0000313" key="1">
    <source>
        <dbReference type="EMBL" id="RLV93460.1"/>
    </source>
</evidence>
<protein>
    <submittedName>
        <fullName evidence="1">Uncharacterized protein</fullName>
    </submittedName>
</protein>
<comment type="caution">
    <text evidence="1">The sequence shown here is derived from an EMBL/GenBank/DDBJ whole genome shotgun (WGS) entry which is preliminary data.</text>
</comment>